<dbReference type="Pfam" id="PF09391">
    <property type="entry name" value="DUF2000"/>
    <property type="match status" value="1"/>
</dbReference>
<reference evidence="1 2" key="1">
    <citation type="submission" date="2015-03" db="EMBL/GenBank/DDBJ databases">
        <authorList>
            <person name="Abdul Halim M."/>
        </authorList>
    </citation>
    <scope>NUCLEOTIDE SEQUENCE [LARGE SCALE GENOMIC DNA]</scope>
    <source>
        <strain evidence="1 2">ATCC 35681</strain>
    </source>
</reference>
<accession>A0A0F7F6R2</accession>
<dbReference type="InterPro" id="IPR017021">
    <property type="entry name" value="UCP033763"/>
</dbReference>
<dbReference type="EMBL" id="CP011114">
    <property type="protein sequence ID" value="AKG33423.1"/>
    <property type="molecule type" value="Genomic_DNA"/>
</dbReference>
<dbReference type="RefSeq" id="WP_046722686.1">
    <property type="nucleotide sequence ID" value="NZ_CP011114.1"/>
</dbReference>
<dbReference type="HOGENOM" id="CLU_121942_2_0_9"/>
<evidence type="ECO:0008006" key="3">
    <source>
        <dbReference type="Google" id="ProtNLM"/>
    </source>
</evidence>
<dbReference type="SMR" id="A0A0F7F6R2"/>
<reference evidence="1 2" key="2">
    <citation type="journal article" date="2016" name="Genome Announc.">
        <title>Genome Sequence of a Gram-Positive Diazotroph, Paenibacillus durus Type Strain ATCC 35681.</title>
        <authorList>
            <person name="Halim M.A."/>
            <person name="Rahman A.Y."/>
            <person name="Sim K.S."/>
            <person name="Yam H.C."/>
            <person name="Rahim A.A."/>
            <person name="Ghazali A.H."/>
            <person name="Najimudin N."/>
        </authorList>
    </citation>
    <scope>NUCLEOTIDE SEQUENCE [LARGE SCALE GENOMIC DNA]</scope>
    <source>
        <strain evidence="1 2">ATCC 35681</strain>
    </source>
</reference>
<dbReference type="Gene3D" id="3.40.1490.10">
    <property type="entry name" value="Bit1"/>
    <property type="match status" value="1"/>
</dbReference>
<evidence type="ECO:0000313" key="1">
    <source>
        <dbReference type="EMBL" id="AKG33423.1"/>
    </source>
</evidence>
<organism evidence="1 2">
    <name type="scientific">Paenibacillus durus ATCC 35681</name>
    <dbReference type="NCBI Taxonomy" id="1333534"/>
    <lineage>
        <taxon>Bacteria</taxon>
        <taxon>Bacillati</taxon>
        <taxon>Bacillota</taxon>
        <taxon>Bacilli</taxon>
        <taxon>Bacillales</taxon>
        <taxon>Paenibacillaceae</taxon>
        <taxon>Paenibacillus</taxon>
    </lineage>
</organism>
<dbReference type="InterPro" id="IPR023476">
    <property type="entry name" value="Pep_tRNA_hydro_II_dom_sf"/>
</dbReference>
<proteinExistence type="predicted"/>
<dbReference type="PATRIC" id="fig|1333534.5.peg.303"/>
<dbReference type="AlphaFoldDB" id="A0A0F7F6R2"/>
<dbReference type="InterPro" id="IPR018988">
    <property type="entry name" value="DUF2000"/>
</dbReference>
<name>A0A0F7F6R2_PAEDU</name>
<evidence type="ECO:0000313" key="2">
    <source>
        <dbReference type="Proteomes" id="UP000034189"/>
    </source>
</evidence>
<sequence length="135" mass="14692">MKVAIVIDKELPIGFAANTAAVLGVSLGNLASEIIGPDVKDADERIHRGITSKSIPILGGTKEQLKIIREKLNGEEFADLIFVDFSQIAQKSLDYATYTHKLQQTPGEDIEYLGCALYGPEKKIKHLTGSIGLLR</sequence>
<dbReference type="PIRSF" id="PIRSF033736">
    <property type="entry name" value="UCP033763"/>
    <property type="match status" value="1"/>
</dbReference>
<protein>
    <recommendedName>
        <fullName evidence="3">DUF2000 domain-containing protein</fullName>
    </recommendedName>
</protein>
<dbReference type="Proteomes" id="UP000034189">
    <property type="component" value="Chromosome"/>
</dbReference>
<dbReference type="SUPFAM" id="SSF102462">
    <property type="entry name" value="Peptidyl-tRNA hydrolase II"/>
    <property type="match status" value="1"/>
</dbReference>
<gene>
    <name evidence="1" type="ORF">VK70_01375</name>
</gene>